<dbReference type="EMBL" id="AKKN01000007">
    <property type="protein sequence ID" value="EKT58280.1"/>
    <property type="molecule type" value="Genomic_DNA"/>
</dbReference>
<dbReference type="GO" id="GO:0005829">
    <property type="term" value="C:cytosol"/>
    <property type="evidence" value="ECO:0007669"/>
    <property type="project" value="TreeGrafter"/>
</dbReference>
<dbReference type="PANTHER" id="PTHR30344">
    <property type="entry name" value="6-PHOSPHOGLUCONOLACTONASE-RELATED"/>
    <property type="match status" value="1"/>
</dbReference>
<accession>K8WQ58</accession>
<evidence type="ECO:0000313" key="4">
    <source>
        <dbReference type="Proteomes" id="UP000010290"/>
    </source>
</evidence>
<dbReference type="AlphaFoldDB" id="K8WQ58"/>
<proteinExistence type="inferred from homology"/>
<dbReference type="HOGENOM" id="CLU_038716_2_0_6"/>
<comment type="similarity">
    <text evidence="1">Belongs to the cycloisomerase 2 family.</text>
</comment>
<dbReference type="PATRIC" id="fig|1141660.3.peg.1236"/>
<dbReference type="RefSeq" id="WP_008915080.1">
    <property type="nucleotide sequence ID" value="NZ_CM001773.1"/>
</dbReference>
<keyword evidence="2" id="KW-0313">Glucose metabolism</keyword>
<evidence type="ECO:0000256" key="1">
    <source>
        <dbReference type="ARBA" id="ARBA00005564"/>
    </source>
</evidence>
<dbReference type="InterPro" id="IPR050282">
    <property type="entry name" value="Cycloisomerase_2"/>
</dbReference>
<dbReference type="InterPro" id="IPR011045">
    <property type="entry name" value="N2O_reductase_N"/>
</dbReference>
<protein>
    <submittedName>
        <fullName evidence="3">6-phosphogluconolactonase</fullName>
    </submittedName>
</protein>
<sequence>MNQVIYVASPESHQIHVWSMNDVGELTLLQTVTTPGEVQPMVVSHDKKYLYIGVRPDFRVVTYQIEEDGTLNFKAETSIPGTPVHLSLDNNGKYLFVPSYHQHNLAVLPIDNNGIPQTAIQVVEGLRNPHSSHVDVDNQQLWVPCLGEDHIRLFDLHEDGTLTEASADQISSEKGAGPRHLALHPQEKVIYCINELDSTINVYRKYTRYRQIQHINVYPEGSESQRWAADIHITPDGRHLYASERSDSYISHFLISEESGELTLAATYPTEKQPRGFNIDATGRFLISSGQKSDSISVSKIDSITGELTELARYPVGKGPMWVTILAR</sequence>
<keyword evidence="4" id="KW-1185">Reference proteome</keyword>
<keyword evidence="2" id="KW-0119">Carbohydrate metabolism</keyword>
<dbReference type="SUPFAM" id="SSF50974">
    <property type="entry name" value="Nitrous oxide reductase, N-terminal domain"/>
    <property type="match status" value="2"/>
</dbReference>
<dbReference type="InterPro" id="IPR015943">
    <property type="entry name" value="WD40/YVTN_repeat-like_dom_sf"/>
</dbReference>
<dbReference type="Gene3D" id="2.130.10.10">
    <property type="entry name" value="YVTN repeat-like/Quinoprotein amine dehydrogenase"/>
    <property type="match status" value="1"/>
</dbReference>
<dbReference type="GO" id="GO:0006006">
    <property type="term" value="P:glucose metabolic process"/>
    <property type="evidence" value="ECO:0007669"/>
    <property type="project" value="UniProtKB-KW"/>
</dbReference>
<evidence type="ECO:0000256" key="2">
    <source>
        <dbReference type="ARBA" id="ARBA00022526"/>
    </source>
</evidence>
<dbReference type="PANTHER" id="PTHR30344:SF1">
    <property type="entry name" value="6-PHOSPHOGLUCONOLACTONASE"/>
    <property type="match status" value="1"/>
</dbReference>
<name>K8WQ58_9GAMM</name>
<dbReference type="NCBIfam" id="NF008258">
    <property type="entry name" value="PRK11028.1"/>
    <property type="match status" value="1"/>
</dbReference>
<gene>
    <name evidence="3" type="ORF">OO7_06149</name>
</gene>
<dbReference type="InterPro" id="IPR019405">
    <property type="entry name" value="Lactonase_7-beta_prop"/>
</dbReference>
<dbReference type="GO" id="GO:0017057">
    <property type="term" value="F:6-phosphogluconolactonase activity"/>
    <property type="evidence" value="ECO:0007669"/>
    <property type="project" value="TreeGrafter"/>
</dbReference>
<organism evidence="3 4">
    <name type="scientific">Providencia sneebia DSM 19967</name>
    <dbReference type="NCBI Taxonomy" id="1141660"/>
    <lineage>
        <taxon>Bacteria</taxon>
        <taxon>Pseudomonadati</taxon>
        <taxon>Pseudomonadota</taxon>
        <taxon>Gammaproteobacteria</taxon>
        <taxon>Enterobacterales</taxon>
        <taxon>Morganellaceae</taxon>
        <taxon>Providencia</taxon>
    </lineage>
</organism>
<dbReference type="Pfam" id="PF10282">
    <property type="entry name" value="Lactonase"/>
    <property type="match status" value="1"/>
</dbReference>
<dbReference type="OrthoDB" id="9790815at2"/>
<dbReference type="Proteomes" id="UP000010290">
    <property type="component" value="Chromosome"/>
</dbReference>
<evidence type="ECO:0000313" key="3">
    <source>
        <dbReference type="EMBL" id="EKT58280.1"/>
    </source>
</evidence>
<comment type="caution">
    <text evidence="3">The sequence shown here is derived from an EMBL/GenBank/DDBJ whole genome shotgun (WGS) entry which is preliminary data.</text>
</comment>
<reference evidence="3 4" key="1">
    <citation type="journal article" date="2012" name="BMC Genomics">
        <title>Comparative genomics of bacteria in the genus Providencia isolated from wild Drosophila melanogaster.</title>
        <authorList>
            <person name="Galac M.R."/>
            <person name="Lazzaro B.P."/>
        </authorList>
    </citation>
    <scope>NUCLEOTIDE SEQUENCE [LARGE SCALE GENOMIC DNA]</scope>
    <source>
        <strain evidence="3 4">DSM 19967</strain>
    </source>
</reference>